<dbReference type="Proteomes" id="UP000254072">
    <property type="component" value="Unassembled WGS sequence"/>
</dbReference>
<protein>
    <submittedName>
        <fullName evidence="2">Glycosyltransferase, SP_1767 family</fullName>
    </submittedName>
</protein>
<evidence type="ECO:0000259" key="1">
    <source>
        <dbReference type="Pfam" id="PF08759"/>
    </source>
</evidence>
<organism evidence="2 3">
    <name type="scientific">Prevotella disiens</name>
    <dbReference type="NCBI Taxonomy" id="28130"/>
    <lineage>
        <taxon>Bacteria</taxon>
        <taxon>Pseudomonadati</taxon>
        <taxon>Bacteroidota</taxon>
        <taxon>Bacteroidia</taxon>
        <taxon>Bacteroidales</taxon>
        <taxon>Prevotellaceae</taxon>
        <taxon>Prevotella</taxon>
    </lineage>
</organism>
<dbReference type="AlphaFoldDB" id="A0A379DZR8"/>
<evidence type="ECO:0000313" key="3">
    <source>
        <dbReference type="Proteomes" id="UP000254072"/>
    </source>
</evidence>
<name>A0A379DZR8_9BACT</name>
<dbReference type="InterPro" id="IPR014869">
    <property type="entry name" value="GT-D"/>
</dbReference>
<dbReference type="OrthoDB" id="796510at2"/>
<dbReference type="GeneID" id="91082502"/>
<feature type="domain" description="Glycosyltransferase GT-D fold" evidence="1">
    <location>
        <begin position="51"/>
        <end position="108"/>
    </location>
</feature>
<accession>A0A379DZR8</accession>
<dbReference type="EMBL" id="UGTL01000001">
    <property type="protein sequence ID" value="SUB85581.1"/>
    <property type="molecule type" value="Genomic_DNA"/>
</dbReference>
<proteinExistence type="predicted"/>
<dbReference type="RefSeq" id="WP_021668723.1">
    <property type="nucleotide sequence ID" value="NZ_UGTL01000001.1"/>
</dbReference>
<dbReference type="GO" id="GO:0016740">
    <property type="term" value="F:transferase activity"/>
    <property type="evidence" value="ECO:0007669"/>
    <property type="project" value="UniProtKB-KW"/>
</dbReference>
<reference evidence="2 3" key="1">
    <citation type="submission" date="2018-06" db="EMBL/GenBank/DDBJ databases">
        <authorList>
            <consortium name="Pathogen Informatics"/>
            <person name="Doyle S."/>
        </authorList>
    </citation>
    <scope>NUCLEOTIDE SEQUENCE [LARGE SCALE GENOMIC DNA]</scope>
    <source>
        <strain evidence="2 3">NCTC11157</strain>
    </source>
</reference>
<evidence type="ECO:0000313" key="2">
    <source>
        <dbReference type="EMBL" id="SUB85581.1"/>
    </source>
</evidence>
<dbReference type="Pfam" id="PF08759">
    <property type="entry name" value="GT-D"/>
    <property type="match status" value="1"/>
</dbReference>
<sequence>MGTIKDLRTFVKNFIYAHIIVPYRYYLFSKKIDIRDGIETISCIIKHNLSISRFGDYEYMSLFNESNNFNKENTRLAERLKEVLQSNNPNLLICLPHAFHSLSNDNKHAL</sequence>
<gene>
    <name evidence="2" type="ORF">NCTC11157_01311</name>
</gene>
<keyword evidence="2" id="KW-0808">Transferase</keyword>